<proteinExistence type="inferred from homology"/>
<evidence type="ECO:0000256" key="1">
    <source>
        <dbReference type="ARBA" id="ARBA00007812"/>
    </source>
</evidence>
<evidence type="ECO:0000313" key="4">
    <source>
        <dbReference type="EMBL" id="BBP91302.1"/>
    </source>
</evidence>
<dbReference type="GO" id="GO:0030976">
    <property type="term" value="F:thiamine pyrophosphate binding"/>
    <property type="evidence" value="ECO:0007669"/>
    <property type="project" value="InterPro"/>
</dbReference>
<dbReference type="EMBL" id="AP021906">
    <property type="protein sequence ID" value="BBP91302.1"/>
    <property type="molecule type" value="Genomic_DNA"/>
</dbReference>
<dbReference type="GO" id="GO:0050660">
    <property type="term" value="F:flavin adenine dinucleotide binding"/>
    <property type="evidence" value="ECO:0007669"/>
    <property type="project" value="TreeGrafter"/>
</dbReference>
<accession>A0A5S9MFB0</accession>
<dbReference type="InterPro" id="IPR012000">
    <property type="entry name" value="Thiamin_PyroP_enz_cen_dom"/>
</dbReference>
<reference evidence="4 5" key="1">
    <citation type="submission" date="2019-12" db="EMBL/GenBank/DDBJ databases">
        <title>Full genome sequence of a Bacillus safensis strain isolated from commercially available natto in Indonesia.</title>
        <authorList>
            <person name="Yoshida M."/>
            <person name="Uomi M."/>
            <person name="Waturangi D."/>
            <person name="Ekaputri J.J."/>
            <person name="Setiamarga D.H.E."/>
        </authorList>
    </citation>
    <scope>NUCLEOTIDE SEQUENCE [LARGE SCALE GENOMIC DNA]</scope>
    <source>
        <strain evidence="4 5">IDN1</strain>
    </source>
</reference>
<dbReference type="FunFam" id="3.40.50.970:FF:000016">
    <property type="entry name" value="Acetolactate synthase"/>
    <property type="match status" value="1"/>
</dbReference>
<name>A0A5S9MFB0_BACIA</name>
<dbReference type="PANTHER" id="PTHR18968:SF13">
    <property type="entry name" value="ACETOLACTATE SYNTHASE CATALYTIC SUBUNIT, MITOCHONDRIAL"/>
    <property type="match status" value="1"/>
</dbReference>
<protein>
    <recommendedName>
        <fullName evidence="6">Thiamine pyrophosphate enzyme TPP-binding domain-containing protein</fullName>
    </recommendedName>
</protein>
<dbReference type="Gene3D" id="3.40.50.1220">
    <property type="entry name" value="TPP-binding domain"/>
    <property type="match status" value="1"/>
</dbReference>
<dbReference type="InterPro" id="IPR029061">
    <property type="entry name" value="THDP-binding"/>
</dbReference>
<dbReference type="CDD" id="cd02015">
    <property type="entry name" value="TPP_AHAS"/>
    <property type="match status" value="1"/>
</dbReference>
<dbReference type="SUPFAM" id="SSF52518">
    <property type="entry name" value="Thiamin diphosphate-binding fold (THDP-binding)"/>
    <property type="match status" value="1"/>
</dbReference>
<feature type="domain" description="Thiamine pyrophosphate enzyme central" evidence="2">
    <location>
        <begin position="1"/>
        <end position="72"/>
    </location>
</feature>
<gene>
    <name evidence="4" type="ORF">BsIDN1_49200</name>
</gene>
<sequence>MHGTYAANMALHQCDLLISIGARFDDRVTGNLNHFAKHAKVAHIDIDPAEIGKNIHTHIPVVGDSKLVLEELIKQDGKQGESDEWKNQLDQWKEEYPLWYVENEAEGFKPQKLIEYIHQFTKGEAIVATDVGQHQMWAAQFYPFENADKWVTSGGLGTMGFGLPAAIGAQLADQEATVVAILGDGGFQMTLQELAVIRELNLPVKVIVLNNHCLGMVRQWQEIFYEERYSHSKFSEQPDFVKLSEAYGIKGIRISSDEEAKEKLEEALTSREPVFIDVNVARDEKKFPMVAPGKGLHEMVGVKP</sequence>
<dbReference type="PANTHER" id="PTHR18968">
    <property type="entry name" value="THIAMINE PYROPHOSPHATE ENZYMES"/>
    <property type="match status" value="1"/>
</dbReference>
<evidence type="ECO:0000259" key="2">
    <source>
        <dbReference type="Pfam" id="PF00205"/>
    </source>
</evidence>
<organism evidence="4 5">
    <name type="scientific">Bacillus safensis</name>
    <dbReference type="NCBI Taxonomy" id="561879"/>
    <lineage>
        <taxon>Bacteria</taxon>
        <taxon>Bacillati</taxon>
        <taxon>Bacillota</taxon>
        <taxon>Bacilli</taxon>
        <taxon>Bacillales</taxon>
        <taxon>Bacillaceae</taxon>
        <taxon>Bacillus</taxon>
    </lineage>
</organism>
<dbReference type="GO" id="GO:0000287">
    <property type="term" value="F:magnesium ion binding"/>
    <property type="evidence" value="ECO:0007669"/>
    <property type="project" value="InterPro"/>
</dbReference>
<dbReference type="SUPFAM" id="SSF52467">
    <property type="entry name" value="DHS-like NAD/FAD-binding domain"/>
    <property type="match status" value="1"/>
</dbReference>
<dbReference type="InterPro" id="IPR029035">
    <property type="entry name" value="DHS-like_NAD/FAD-binding_dom"/>
</dbReference>
<evidence type="ECO:0008006" key="6">
    <source>
        <dbReference type="Google" id="ProtNLM"/>
    </source>
</evidence>
<dbReference type="GO" id="GO:0009099">
    <property type="term" value="P:L-valine biosynthetic process"/>
    <property type="evidence" value="ECO:0007669"/>
    <property type="project" value="TreeGrafter"/>
</dbReference>
<dbReference type="Proteomes" id="UP000464658">
    <property type="component" value="Chromosome"/>
</dbReference>
<dbReference type="GO" id="GO:0009097">
    <property type="term" value="P:isoleucine biosynthetic process"/>
    <property type="evidence" value="ECO:0007669"/>
    <property type="project" value="TreeGrafter"/>
</dbReference>
<evidence type="ECO:0000259" key="3">
    <source>
        <dbReference type="Pfam" id="PF02775"/>
    </source>
</evidence>
<dbReference type="Gene3D" id="3.40.50.970">
    <property type="match status" value="1"/>
</dbReference>
<dbReference type="InterPro" id="IPR011766">
    <property type="entry name" value="TPP_enzyme_TPP-bd"/>
</dbReference>
<comment type="similarity">
    <text evidence="1">Belongs to the TPP enzyme family.</text>
</comment>
<evidence type="ECO:0000313" key="5">
    <source>
        <dbReference type="Proteomes" id="UP000464658"/>
    </source>
</evidence>
<dbReference type="InterPro" id="IPR039368">
    <property type="entry name" value="AHAS_TPP"/>
</dbReference>
<dbReference type="GO" id="GO:0005948">
    <property type="term" value="C:acetolactate synthase complex"/>
    <property type="evidence" value="ECO:0007669"/>
    <property type="project" value="TreeGrafter"/>
</dbReference>
<dbReference type="Pfam" id="PF02775">
    <property type="entry name" value="TPP_enzyme_C"/>
    <property type="match status" value="1"/>
</dbReference>
<dbReference type="Pfam" id="PF00205">
    <property type="entry name" value="TPP_enzyme_M"/>
    <property type="match status" value="1"/>
</dbReference>
<dbReference type="InterPro" id="IPR045229">
    <property type="entry name" value="TPP_enz"/>
</dbReference>
<feature type="domain" description="Thiamine pyrophosphate enzyme TPP-binding" evidence="3">
    <location>
        <begin position="130"/>
        <end position="278"/>
    </location>
</feature>
<dbReference type="GO" id="GO:0003984">
    <property type="term" value="F:acetolactate synthase activity"/>
    <property type="evidence" value="ECO:0007669"/>
    <property type="project" value="TreeGrafter"/>
</dbReference>
<dbReference type="AlphaFoldDB" id="A0A5S9MFB0"/>